<organism evidence="5 6">
    <name type="scientific">Colwellia asteriadis</name>
    <dbReference type="NCBI Taxonomy" id="517723"/>
    <lineage>
        <taxon>Bacteria</taxon>
        <taxon>Pseudomonadati</taxon>
        <taxon>Pseudomonadota</taxon>
        <taxon>Gammaproteobacteria</taxon>
        <taxon>Alteromonadales</taxon>
        <taxon>Colwelliaceae</taxon>
        <taxon>Colwellia</taxon>
    </lineage>
</organism>
<dbReference type="InterPro" id="IPR036280">
    <property type="entry name" value="Multihaem_cyt_sf"/>
</dbReference>
<sequence length="750" mass="85188">MRFLPLLIWLYALFLAQPIYASEQACISCHQSQVQDWQQSDHFHAMEPATTATVLGNFDNQTLNYQNQQARFYTENKTLMITMPNLQGKLTNYPVLYTFGYQPLQQYMFDMGQGKIQLFPFAWDSRTKEQGGQRWFVLHPDQKQHDLFHWSQMGQNWNHMCADCHSTDFKKQFDLKTNSFKSTFSEMNVSCKACHGDTKQHLSWAHGDTQIKDKGFAVNINKKTPLFVRQADGSMKSAEPIQSSEQVPVCATCHSRRAQLGDRKEPHAFLTQFQPSLITPELYHVDGQVWDEDYVWGSFQQSKMFEAGVTCSNCHNPHSGKLKLPGNQTCTQCHTSEVFNTPTHHGHKVDTAGSQCVDCHMPATTFMQVDARRDHSFRVPRPDLTLKTKAPNACNSCHEDKTPQWAVKNIKQWHPNSKFIGSEHFSLAFHAADNRLPNSSSMLTKIAQNNDFPDIIRASALSRLANTPDNNAVVAIVRAVKENEPLKRQAAIEAAMPYDIWQRWRMLNSLLDDSHRYIRSEAARALAAILVEPSGKLNNADTKRLTNALNEYKQSQVYQAERGFSHTNLGNLALELNKPEQAKAHYLTAIEVENIFIPSYVNLADLYRTQGDEKSTQDILQQGLKINAEAADLHYALAMSYVRSQNKSAALTHLQEAATLANDNASYSYTYALLLQDIGQMDRSLAALQHAFKITPNNPDISYSLAQAYLAKKQYDLALRYAKNLAQLVPGNQQIQQFIQQIQTMQSLNR</sequence>
<feature type="signal peptide" evidence="2">
    <location>
        <begin position="1"/>
        <end position="21"/>
    </location>
</feature>
<feature type="domain" description="Doubled CXXCH motif" evidence="3">
    <location>
        <begin position="307"/>
        <end position="337"/>
    </location>
</feature>
<name>A0ABN1L331_9GAMM</name>
<dbReference type="Gene3D" id="1.10.1130.10">
    <property type="entry name" value="Flavocytochrome C3, Chain A"/>
    <property type="match status" value="2"/>
</dbReference>
<proteinExistence type="predicted"/>
<dbReference type="CDD" id="cd08168">
    <property type="entry name" value="Cytochrom_C3"/>
    <property type="match status" value="1"/>
</dbReference>
<evidence type="ECO:0000313" key="6">
    <source>
        <dbReference type="Proteomes" id="UP001500021"/>
    </source>
</evidence>
<comment type="caution">
    <text evidence="5">The sequence shown here is derived from an EMBL/GenBank/DDBJ whole genome shotgun (WGS) entry which is preliminary data.</text>
</comment>
<dbReference type="Pfam" id="PF14559">
    <property type="entry name" value="TPR_19"/>
    <property type="match status" value="1"/>
</dbReference>
<feature type="domain" description="Cytochrome c-552/4" evidence="4">
    <location>
        <begin position="155"/>
        <end position="196"/>
    </location>
</feature>
<feature type="domain" description="Cytochrome c-552/4" evidence="4">
    <location>
        <begin position="25"/>
        <end position="51"/>
    </location>
</feature>
<dbReference type="InterPro" id="IPR011990">
    <property type="entry name" value="TPR-like_helical_dom_sf"/>
</dbReference>
<protein>
    <submittedName>
        <fullName evidence="5">Multiheme c-type cytochrome</fullName>
    </submittedName>
</protein>
<dbReference type="InterPro" id="IPR011989">
    <property type="entry name" value="ARM-like"/>
</dbReference>
<reference evidence="5 6" key="1">
    <citation type="journal article" date="2019" name="Int. J. Syst. Evol. Microbiol.">
        <title>The Global Catalogue of Microorganisms (GCM) 10K type strain sequencing project: providing services to taxonomists for standard genome sequencing and annotation.</title>
        <authorList>
            <consortium name="The Broad Institute Genomics Platform"/>
            <consortium name="The Broad Institute Genome Sequencing Center for Infectious Disease"/>
            <person name="Wu L."/>
            <person name="Ma J."/>
        </authorList>
    </citation>
    <scope>NUCLEOTIDE SEQUENCE [LARGE SCALE GENOMIC DNA]</scope>
    <source>
        <strain evidence="5 6">JCM 15608</strain>
    </source>
</reference>
<keyword evidence="1 2" id="KW-0732">Signal</keyword>
<evidence type="ECO:0000259" key="4">
    <source>
        <dbReference type="Pfam" id="PF13435"/>
    </source>
</evidence>
<dbReference type="Pfam" id="PF09699">
    <property type="entry name" value="Paired_CXXCH_1"/>
    <property type="match status" value="1"/>
</dbReference>
<dbReference type="RefSeq" id="WP_343814426.1">
    <property type="nucleotide sequence ID" value="NZ_BAAAFA010000001.1"/>
</dbReference>
<dbReference type="InterPro" id="IPR023155">
    <property type="entry name" value="Cyt_c-552/4"/>
</dbReference>
<dbReference type="EMBL" id="BAAAFA010000001">
    <property type="protein sequence ID" value="GAA0811501.1"/>
    <property type="molecule type" value="Genomic_DNA"/>
</dbReference>
<evidence type="ECO:0000256" key="1">
    <source>
        <dbReference type="ARBA" id="ARBA00022729"/>
    </source>
</evidence>
<dbReference type="Gene3D" id="1.25.10.10">
    <property type="entry name" value="Leucine-rich Repeat Variant"/>
    <property type="match status" value="1"/>
</dbReference>
<dbReference type="Gene3D" id="1.25.40.10">
    <property type="entry name" value="Tetratricopeptide repeat domain"/>
    <property type="match status" value="1"/>
</dbReference>
<dbReference type="Pfam" id="PF13181">
    <property type="entry name" value="TPR_8"/>
    <property type="match status" value="2"/>
</dbReference>
<dbReference type="Proteomes" id="UP001500021">
    <property type="component" value="Unassembled WGS sequence"/>
</dbReference>
<evidence type="ECO:0000256" key="2">
    <source>
        <dbReference type="SAM" id="SignalP"/>
    </source>
</evidence>
<gene>
    <name evidence="5" type="ORF">GCM10009111_04110</name>
</gene>
<feature type="chain" id="PRO_5045589699" evidence="2">
    <location>
        <begin position="22"/>
        <end position="750"/>
    </location>
</feature>
<dbReference type="InterPro" id="IPR010177">
    <property type="entry name" value="Paired_CXXCH_1"/>
</dbReference>
<evidence type="ECO:0000259" key="3">
    <source>
        <dbReference type="Pfam" id="PF09699"/>
    </source>
</evidence>
<dbReference type="Pfam" id="PF13435">
    <property type="entry name" value="Cytochrome_C554"/>
    <property type="match status" value="2"/>
</dbReference>
<accession>A0ABN1L331</accession>
<dbReference type="InterPro" id="IPR019734">
    <property type="entry name" value="TPR_rpt"/>
</dbReference>
<keyword evidence="6" id="KW-1185">Reference proteome</keyword>
<evidence type="ECO:0000313" key="5">
    <source>
        <dbReference type="EMBL" id="GAA0811501.1"/>
    </source>
</evidence>
<dbReference type="SUPFAM" id="SSF48452">
    <property type="entry name" value="TPR-like"/>
    <property type="match status" value="1"/>
</dbReference>
<dbReference type="SUPFAM" id="SSF48695">
    <property type="entry name" value="Multiheme cytochromes"/>
    <property type="match status" value="1"/>
</dbReference>
<dbReference type="InterPro" id="IPR051829">
    <property type="entry name" value="Multiheme_Cytochr_ET"/>
</dbReference>
<dbReference type="PANTHER" id="PTHR35038:SF8">
    <property type="entry name" value="C-TYPE POLYHEME CYTOCHROME OMCC"/>
    <property type="match status" value="1"/>
</dbReference>
<dbReference type="PANTHER" id="PTHR35038">
    <property type="entry name" value="DISSIMILATORY SULFITE REDUCTASE SIRA"/>
    <property type="match status" value="1"/>
</dbReference>
<dbReference type="SMART" id="SM00028">
    <property type="entry name" value="TPR"/>
    <property type="match status" value="5"/>
</dbReference>